<dbReference type="STRING" id="1385511.GCA_000425225_02498"/>
<accession>A0A0A5FZA1</accession>
<dbReference type="AlphaFoldDB" id="A0A0A5FZA1"/>
<evidence type="ECO:0000256" key="2">
    <source>
        <dbReference type="ARBA" id="ARBA00022679"/>
    </source>
</evidence>
<protein>
    <submittedName>
        <fullName evidence="4">Methyltransferase</fullName>
    </submittedName>
</protein>
<dbReference type="GO" id="GO:0032259">
    <property type="term" value="P:methylation"/>
    <property type="evidence" value="ECO:0007669"/>
    <property type="project" value="UniProtKB-KW"/>
</dbReference>
<dbReference type="RefSeq" id="WP_027446195.1">
    <property type="nucleotide sequence ID" value="NZ_AULJ01000031.1"/>
</dbReference>
<evidence type="ECO:0000313" key="4">
    <source>
        <dbReference type="EMBL" id="KGX84150.1"/>
    </source>
</evidence>
<evidence type="ECO:0000259" key="3">
    <source>
        <dbReference type="Pfam" id="PF13649"/>
    </source>
</evidence>
<organism evidence="4 5">
    <name type="scientific">Pontibacillus marinus BH030004 = DSM 16465</name>
    <dbReference type="NCBI Taxonomy" id="1385511"/>
    <lineage>
        <taxon>Bacteria</taxon>
        <taxon>Bacillati</taxon>
        <taxon>Bacillota</taxon>
        <taxon>Bacilli</taxon>
        <taxon>Bacillales</taxon>
        <taxon>Bacillaceae</taxon>
        <taxon>Pontibacillus</taxon>
    </lineage>
</organism>
<dbReference type="OrthoDB" id="9791837at2"/>
<dbReference type="CDD" id="cd02440">
    <property type="entry name" value="AdoMet_MTases"/>
    <property type="match status" value="1"/>
</dbReference>
<dbReference type="InterPro" id="IPR029063">
    <property type="entry name" value="SAM-dependent_MTases_sf"/>
</dbReference>
<dbReference type="PANTHER" id="PTHR43861">
    <property type="entry name" value="TRANS-ACONITATE 2-METHYLTRANSFERASE-RELATED"/>
    <property type="match status" value="1"/>
</dbReference>
<dbReference type="Proteomes" id="UP000030403">
    <property type="component" value="Unassembled WGS sequence"/>
</dbReference>
<dbReference type="EMBL" id="AVPF01000065">
    <property type="protein sequence ID" value="KGX84150.1"/>
    <property type="molecule type" value="Genomic_DNA"/>
</dbReference>
<evidence type="ECO:0000313" key="5">
    <source>
        <dbReference type="Proteomes" id="UP000030403"/>
    </source>
</evidence>
<dbReference type="InterPro" id="IPR041698">
    <property type="entry name" value="Methyltransf_25"/>
</dbReference>
<gene>
    <name evidence="4" type="ORF">N783_18955</name>
</gene>
<keyword evidence="2 4" id="KW-0808">Transferase</keyword>
<dbReference type="Gene3D" id="3.40.50.150">
    <property type="entry name" value="Vaccinia Virus protein VP39"/>
    <property type="match status" value="1"/>
</dbReference>
<keyword evidence="1 4" id="KW-0489">Methyltransferase</keyword>
<evidence type="ECO:0000256" key="1">
    <source>
        <dbReference type="ARBA" id="ARBA00022603"/>
    </source>
</evidence>
<proteinExistence type="predicted"/>
<dbReference type="PANTHER" id="PTHR43861:SF1">
    <property type="entry name" value="TRANS-ACONITATE 2-METHYLTRANSFERASE"/>
    <property type="match status" value="1"/>
</dbReference>
<dbReference type="SUPFAM" id="SSF53335">
    <property type="entry name" value="S-adenosyl-L-methionine-dependent methyltransferases"/>
    <property type="match status" value="1"/>
</dbReference>
<dbReference type="eggNOG" id="COG0500">
    <property type="taxonomic scope" value="Bacteria"/>
</dbReference>
<sequence length="243" mass="28264">MSFKGSQAYDNDDFFENYMARRKREESPNERIETPVFLEKLGDVTGKHILDLGCGDARFGYELLQKGCTHFQGVDGSKNMVEAANKVLEGTNGSVAHFPLKRWDFEKHTYDVVMSRLVFHYIEDLQTIFDQVYKTLADQGQLIFSVQHPVLTSSIESAAKSSKKSNWIVDDYFNTGQRVEPWIEEQVIKYHRTTEDYFAMLKRSGFSIEDISECSPKPENFSSEEEYERRMRIPLFLIFSCRK</sequence>
<comment type="caution">
    <text evidence="4">The sequence shown here is derived from an EMBL/GenBank/DDBJ whole genome shotgun (WGS) entry which is preliminary data.</text>
</comment>
<keyword evidence="5" id="KW-1185">Reference proteome</keyword>
<reference evidence="4 5" key="1">
    <citation type="submission" date="2013-08" db="EMBL/GenBank/DDBJ databases">
        <authorList>
            <person name="Huang J."/>
            <person name="Wang G."/>
        </authorList>
    </citation>
    <scope>NUCLEOTIDE SEQUENCE [LARGE SCALE GENOMIC DNA]</scope>
    <source>
        <strain evidence="4 5">BH030004</strain>
    </source>
</reference>
<feature type="domain" description="Methyltransferase" evidence="3">
    <location>
        <begin position="49"/>
        <end position="140"/>
    </location>
</feature>
<dbReference type="Pfam" id="PF13649">
    <property type="entry name" value="Methyltransf_25"/>
    <property type="match status" value="1"/>
</dbReference>
<name>A0A0A5FZA1_9BACI</name>
<dbReference type="GO" id="GO:0008168">
    <property type="term" value="F:methyltransferase activity"/>
    <property type="evidence" value="ECO:0007669"/>
    <property type="project" value="UniProtKB-KW"/>
</dbReference>